<evidence type="ECO:0000313" key="1">
    <source>
        <dbReference type="EMBL" id="CAA9240480.1"/>
    </source>
</evidence>
<proteinExistence type="predicted"/>
<protein>
    <submittedName>
        <fullName evidence="1">Uncharacterized protein</fullName>
    </submittedName>
</protein>
<reference evidence="1" key="1">
    <citation type="submission" date="2020-02" db="EMBL/GenBank/DDBJ databases">
        <authorList>
            <person name="Meier V. D."/>
        </authorList>
    </citation>
    <scope>NUCLEOTIDE SEQUENCE</scope>
    <source>
        <strain evidence="1">AVDCRST_MAG77</strain>
    </source>
</reference>
<gene>
    <name evidence="1" type="ORF">AVDCRST_MAG77-1646</name>
</gene>
<accession>A0A6J4I2B4</accession>
<dbReference type="AlphaFoldDB" id="A0A6J4I2B4"/>
<sequence length="61" mass="6704">MRYTLYGLVRSWPATGEDFRSNAAKGHTPRGAEIAGPELVHRAMAEAESARRGALPLSEHR</sequence>
<organism evidence="1">
    <name type="scientific">uncultured Chloroflexota bacterium</name>
    <dbReference type="NCBI Taxonomy" id="166587"/>
    <lineage>
        <taxon>Bacteria</taxon>
        <taxon>Bacillati</taxon>
        <taxon>Chloroflexota</taxon>
        <taxon>environmental samples</taxon>
    </lineage>
</organism>
<name>A0A6J4I2B4_9CHLR</name>
<dbReference type="EMBL" id="CADCTC010000095">
    <property type="protein sequence ID" value="CAA9240480.1"/>
    <property type="molecule type" value="Genomic_DNA"/>
</dbReference>